<name>A0ABR2F1F5_9ROSI</name>
<dbReference type="PANTHER" id="PTHR48248">
    <property type="entry name" value="UVR DOMAIN-CONTAINING PROTEIN"/>
    <property type="match status" value="1"/>
</dbReference>
<proteinExistence type="predicted"/>
<comment type="caution">
    <text evidence="1">The sequence shown here is derived from an EMBL/GenBank/DDBJ whole genome shotgun (WGS) entry which is preliminary data.</text>
</comment>
<dbReference type="PANTHER" id="PTHR48248:SF2">
    <property type="match status" value="1"/>
</dbReference>
<sequence length="107" mass="12392">MGTAKRRFSLRLTKLEAMRRRVRKEQEGIREGQGQGQVGTKLTAINQECEQLRQETNQIIQQSAHTQLRLSLMFNILKARQQAHFHKAQHLTALLRSLLNTTSFKPL</sequence>
<dbReference type="Proteomes" id="UP001472677">
    <property type="component" value="Unassembled WGS sequence"/>
</dbReference>
<accession>A0ABR2F1F5</accession>
<keyword evidence="2" id="KW-1185">Reference proteome</keyword>
<protein>
    <submittedName>
        <fullName evidence="1">Uncharacterized protein</fullName>
    </submittedName>
</protein>
<gene>
    <name evidence="1" type="ORF">V6N12_007326</name>
</gene>
<evidence type="ECO:0000313" key="2">
    <source>
        <dbReference type="Proteomes" id="UP001472677"/>
    </source>
</evidence>
<reference evidence="1 2" key="1">
    <citation type="journal article" date="2024" name="G3 (Bethesda)">
        <title>Genome assembly of Hibiscus sabdariffa L. provides insights into metabolisms of medicinal natural products.</title>
        <authorList>
            <person name="Kim T."/>
        </authorList>
    </citation>
    <scope>NUCLEOTIDE SEQUENCE [LARGE SCALE GENOMIC DNA]</scope>
    <source>
        <strain evidence="1">TK-2024</strain>
        <tissue evidence="1">Old leaves</tissue>
    </source>
</reference>
<evidence type="ECO:0000313" key="1">
    <source>
        <dbReference type="EMBL" id="KAK8568786.1"/>
    </source>
</evidence>
<organism evidence="1 2">
    <name type="scientific">Hibiscus sabdariffa</name>
    <name type="common">roselle</name>
    <dbReference type="NCBI Taxonomy" id="183260"/>
    <lineage>
        <taxon>Eukaryota</taxon>
        <taxon>Viridiplantae</taxon>
        <taxon>Streptophyta</taxon>
        <taxon>Embryophyta</taxon>
        <taxon>Tracheophyta</taxon>
        <taxon>Spermatophyta</taxon>
        <taxon>Magnoliopsida</taxon>
        <taxon>eudicotyledons</taxon>
        <taxon>Gunneridae</taxon>
        <taxon>Pentapetalae</taxon>
        <taxon>rosids</taxon>
        <taxon>malvids</taxon>
        <taxon>Malvales</taxon>
        <taxon>Malvaceae</taxon>
        <taxon>Malvoideae</taxon>
        <taxon>Hibiscus</taxon>
    </lineage>
</organism>
<dbReference type="EMBL" id="JBBPBM010000009">
    <property type="protein sequence ID" value="KAK8568786.1"/>
    <property type="molecule type" value="Genomic_DNA"/>
</dbReference>